<organism evidence="1 2">
    <name type="scientific">Candidatus Coproplasma stercoripullorum</name>
    <dbReference type="NCBI Taxonomy" id="2840751"/>
    <lineage>
        <taxon>Bacteria</taxon>
        <taxon>Bacillati</taxon>
        <taxon>Bacillota</taxon>
        <taxon>Clostridia</taxon>
        <taxon>Eubacteriales</taxon>
        <taxon>Candidatus Coproplasma</taxon>
    </lineage>
</organism>
<evidence type="ECO:0000313" key="2">
    <source>
        <dbReference type="Proteomes" id="UP000824179"/>
    </source>
</evidence>
<accession>A0A9D1AGD0</accession>
<gene>
    <name evidence="1" type="ORF">IAB90_05510</name>
</gene>
<protein>
    <submittedName>
        <fullName evidence="1">Rrf2 family transcriptional regulator</fullName>
    </submittedName>
</protein>
<sequence>MKYSARLSDATHLLVYIYLSRDEGVSSSTIAVSIKTNPSYIRQLMSKLKAAGLLKGTRGAAKPELTKAPQDINLLDIYHAVEGNTPLLHLDTDINPECGIGVNVQLALQSFYDDIQRTAETAMANITLADVIKKYNFLISR</sequence>
<dbReference type="GO" id="GO:0005829">
    <property type="term" value="C:cytosol"/>
    <property type="evidence" value="ECO:0007669"/>
    <property type="project" value="TreeGrafter"/>
</dbReference>
<dbReference type="PANTHER" id="PTHR33221:SF15">
    <property type="entry name" value="HTH-TYPE TRANSCRIPTIONAL REGULATOR YWGB-RELATED"/>
    <property type="match status" value="1"/>
</dbReference>
<dbReference type="EMBL" id="DVHB01000093">
    <property type="protein sequence ID" value="HIR39823.1"/>
    <property type="molecule type" value="Genomic_DNA"/>
</dbReference>
<dbReference type="AlphaFoldDB" id="A0A9D1AGD0"/>
<dbReference type="Pfam" id="PF02082">
    <property type="entry name" value="Rrf2"/>
    <property type="match status" value="1"/>
</dbReference>
<dbReference type="Gene3D" id="1.10.10.10">
    <property type="entry name" value="Winged helix-like DNA-binding domain superfamily/Winged helix DNA-binding domain"/>
    <property type="match status" value="1"/>
</dbReference>
<dbReference type="InterPro" id="IPR036390">
    <property type="entry name" value="WH_DNA-bd_sf"/>
</dbReference>
<reference evidence="1" key="1">
    <citation type="submission" date="2020-10" db="EMBL/GenBank/DDBJ databases">
        <authorList>
            <person name="Gilroy R."/>
        </authorList>
    </citation>
    <scope>NUCLEOTIDE SEQUENCE</scope>
    <source>
        <strain evidence="1">ChiW25-3613</strain>
    </source>
</reference>
<dbReference type="PROSITE" id="PS51197">
    <property type="entry name" value="HTH_RRF2_2"/>
    <property type="match status" value="1"/>
</dbReference>
<name>A0A9D1AGD0_9FIRM</name>
<dbReference type="GO" id="GO:0003700">
    <property type="term" value="F:DNA-binding transcription factor activity"/>
    <property type="evidence" value="ECO:0007669"/>
    <property type="project" value="TreeGrafter"/>
</dbReference>
<dbReference type="SUPFAM" id="SSF46785">
    <property type="entry name" value="Winged helix' DNA-binding domain"/>
    <property type="match status" value="1"/>
</dbReference>
<dbReference type="InterPro" id="IPR036388">
    <property type="entry name" value="WH-like_DNA-bd_sf"/>
</dbReference>
<evidence type="ECO:0000313" key="1">
    <source>
        <dbReference type="EMBL" id="HIR39823.1"/>
    </source>
</evidence>
<dbReference type="InterPro" id="IPR000944">
    <property type="entry name" value="Tscrpt_reg_Rrf2"/>
</dbReference>
<proteinExistence type="predicted"/>
<reference evidence="1" key="2">
    <citation type="journal article" date="2021" name="PeerJ">
        <title>Extensive microbial diversity within the chicken gut microbiome revealed by metagenomics and culture.</title>
        <authorList>
            <person name="Gilroy R."/>
            <person name="Ravi A."/>
            <person name="Getino M."/>
            <person name="Pursley I."/>
            <person name="Horton D.L."/>
            <person name="Alikhan N.F."/>
            <person name="Baker D."/>
            <person name="Gharbi K."/>
            <person name="Hall N."/>
            <person name="Watson M."/>
            <person name="Adriaenssens E.M."/>
            <person name="Foster-Nyarko E."/>
            <person name="Jarju S."/>
            <person name="Secka A."/>
            <person name="Antonio M."/>
            <person name="Oren A."/>
            <person name="Chaudhuri R.R."/>
            <person name="La Ragione R."/>
            <person name="Hildebrand F."/>
            <person name="Pallen M.J."/>
        </authorList>
    </citation>
    <scope>NUCLEOTIDE SEQUENCE</scope>
    <source>
        <strain evidence="1">ChiW25-3613</strain>
    </source>
</reference>
<comment type="caution">
    <text evidence="1">The sequence shown here is derived from an EMBL/GenBank/DDBJ whole genome shotgun (WGS) entry which is preliminary data.</text>
</comment>
<dbReference type="PANTHER" id="PTHR33221">
    <property type="entry name" value="WINGED HELIX-TURN-HELIX TRANSCRIPTIONAL REGULATOR, RRF2 FAMILY"/>
    <property type="match status" value="1"/>
</dbReference>
<dbReference type="Proteomes" id="UP000824179">
    <property type="component" value="Unassembled WGS sequence"/>
</dbReference>